<evidence type="ECO:0000313" key="7">
    <source>
        <dbReference type="Proteomes" id="UP000233365"/>
    </source>
</evidence>
<dbReference type="Pfam" id="PF00700">
    <property type="entry name" value="Flagellin_C"/>
    <property type="match status" value="1"/>
</dbReference>
<reference evidence="6 7" key="1">
    <citation type="submission" date="2017-11" db="EMBL/GenBank/DDBJ databases">
        <title>Biodiversity and function of Thalassospira species in the particle-attached aromatic-hydrocarbon-degrading consortia from the surface seawater of the China South Sea.</title>
        <authorList>
            <person name="Dong C."/>
            <person name="Liu R."/>
            <person name="Shao Z."/>
        </authorList>
    </citation>
    <scope>NUCLEOTIDE SEQUENCE [LARGE SCALE GENOMIC DNA]</scope>
    <source>
        <strain evidence="6 7">139Z-12</strain>
    </source>
</reference>
<accession>A0ABX4R3C5</accession>
<dbReference type="SUPFAM" id="SSF64518">
    <property type="entry name" value="Phase 1 flagellin"/>
    <property type="match status" value="1"/>
</dbReference>
<dbReference type="Gene3D" id="1.20.1330.10">
    <property type="entry name" value="f41 fragment of flagellin, N-terminal domain"/>
    <property type="match status" value="2"/>
</dbReference>
<evidence type="ECO:0000256" key="1">
    <source>
        <dbReference type="ARBA" id="ARBA00005709"/>
    </source>
</evidence>
<keyword evidence="7" id="KW-1185">Reference proteome</keyword>
<evidence type="ECO:0000259" key="4">
    <source>
        <dbReference type="Pfam" id="PF00669"/>
    </source>
</evidence>
<dbReference type="InterPro" id="IPR046358">
    <property type="entry name" value="Flagellin_C"/>
</dbReference>
<dbReference type="Gene3D" id="2.60.40.4390">
    <property type="match status" value="1"/>
</dbReference>
<name>A0ABX4R3C5_9PROT</name>
<keyword evidence="6" id="KW-0282">Flagellum</keyword>
<evidence type="ECO:0000256" key="3">
    <source>
        <dbReference type="RuleBase" id="RU362073"/>
    </source>
</evidence>
<dbReference type="InterPro" id="IPR042187">
    <property type="entry name" value="Flagellin_C_sub2"/>
</dbReference>
<proteinExistence type="inferred from homology"/>
<evidence type="ECO:0000313" key="6">
    <source>
        <dbReference type="EMBL" id="PKR47330.1"/>
    </source>
</evidence>
<dbReference type="EMBL" id="PGTS01000009">
    <property type="protein sequence ID" value="PKR47330.1"/>
    <property type="molecule type" value="Genomic_DNA"/>
</dbReference>
<evidence type="ECO:0000256" key="2">
    <source>
        <dbReference type="ARBA" id="ARBA00023143"/>
    </source>
</evidence>
<dbReference type="PANTHER" id="PTHR42792:SF2">
    <property type="entry name" value="FLAGELLIN"/>
    <property type="match status" value="1"/>
</dbReference>
<comment type="caution">
    <text evidence="6">The sequence shown here is derived from an EMBL/GenBank/DDBJ whole genome shotgun (WGS) entry which is preliminary data.</text>
</comment>
<dbReference type="PRINTS" id="PR00207">
    <property type="entry name" value="FLAGELLIN"/>
</dbReference>
<keyword evidence="6" id="KW-0969">Cilium</keyword>
<keyword evidence="3" id="KW-0964">Secreted</keyword>
<keyword evidence="6" id="KW-0966">Cell projection</keyword>
<organism evidence="6 7">
    <name type="scientific">Thalassospira povalilytica</name>
    <dbReference type="NCBI Taxonomy" id="732237"/>
    <lineage>
        <taxon>Bacteria</taxon>
        <taxon>Pseudomonadati</taxon>
        <taxon>Pseudomonadota</taxon>
        <taxon>Alphaproteobacteria</taxon>
        <taxon>Rhodospirillales</taxon>
        <taxon>Thalassospiraceae</taxon>
        <taxon>Thalassospira</taxon>
    </lineage>
</organism>
<comment type="subcellular location">
    <subcellularLocation>
        <location evidence="3">Secreted</location>
    </subcellularLocation>
    <subcellularLocation>
        <location evidence="3">Bacterial flagellum</location>
    </subcellularLocation>
</comment>
<dbReference type="InterPro" id="IPR001492">
    <property type="entry name" value="Flagellin"/>
</dbReference>
<dbReference type="Gene3D" id="6.10.10.10">
    <property type="entry name" value="Flagellar export chaperone, C-terminal domain"/>
    <property type="match status" value="1"/>
</dbReference>
<dbReference type="PANTHER" id="PTHR42792">
    <property type="entry name" value="FLAGELLIN"/>
    <property type="match status" value="1"/>
</dbReference>
<dbReference type="Pfam" id="PF00669">
    <property type="entry name" value="Flagellin_N"/>
    <property type="match status" value="1"/>
</dbReference>
<dbReference type="RefSeq" id="WP_101248077.1">
    <property type="nucleotide sequence ID" value="NZ_PGTS01000009.1"/>
</dbReference>
<dbReference type="InterPro" id="IPR001029">
    <property type="entry name" value="Flagellin_N"/>
</dbReference>
<comment type="similarity">
    <text evidence="1 3">Belongs to the bacterial flagellin family.</text>
</comment>
<comment type="function">
    <text evidence="3">Flagellin is the subunit protein which polymerizes to form the filaments of bacterial flagella.</text>
</comment>
<feature type="domain" description="Flagellin N-terminal" evidence="4">
    <location>
        <begin position="7"/>
        <end position="138"/>
    </location>
</feature>
<keyword evidence="2 3" id="KW-0975">Bacterial flagellum</keyword>
<sequence length="448" mass="46578">MALNIISNYAANVAHRNLSASDTMATRSLSKLSSGTRVVSARDDAASMAIGARLNATTEALKTASVNVGQANSMLQIADGGMATIDNILVRMKTLAVQASSGNLSDTERGFLNDEFVQLREEIDRIASSTNFNGIQLLGDGGDVAFEFGDLAAGQQGQALVPVNGFDNFAITDNNYWATDANTNTVTDNSFEVNINYGVGDQVIMTVTSLIDGAADRTQSIDITDFRTGGTTAIAAGENATLNFDELGLTFTVNTNFSTSVAAIRADNTGASDFGTDTTFGASGINSATGNIVSMAADNGQQLQSSIEFQVGGGNTANDRLSITLNAVDSDTLGAGALGTQTSLQDLGATAISTAANAQSSVEVVTRAIDDLQRARAAVGTSQNRLDFAGQNLATTQENTESARSTLLDLDVAAEMTAFTSKQILVQSGVAMLAQANQMPQNLLRLLQ</sequence>
<evidence type="ECO:0000259" key="5">
    <source>
        <dbReference type="Pfam" id="PF00700"/>
    </source>
</evidence>
<gene>
    <name evidence="6" type="ORF">CU041_18990</name>
</gene>
<dbReference type="Proteomes" id="UP000233365">
    <property type="component" value="Unassembled WGS sequence"/>
</dbReference>
<feature type="domain" description="Flagellin C-terminal" evidence="5">
    <location>
        <begin position="363"/>
        <end position="447"/>
    </location>
</feature>
<protein>
    <recommendedName>
        <fullName evidence="3">Flagellin</fullName>
    </recommendedName>
</protein>